<reference evidence="1 2" key="1">
    <citation type="submission" date="2024-09" db="EMBL/GenBank/DDBJ databases">
        <title>Chromosome-scale assembly of Riccia fluitans.</title>
        <authorList>
            <person name="Paukszto L."/>
            <person name="Sawicki J."/>
            <person name="Karawczyk K."/>
            <person name="Piernik-Szablinska J."/>
            <person name="Szczecinska M."/>
            <person name="Mazdziarz M."/>
        </authorList>
    </citation>
    <scope>NUCLEOTIDE SEQUENCE [LARGE SCALE GENOMIC DNA]</scope>
    <source>
        <strain evidence="1">Rf_01</strain>
        <tissue evidence="1">Aerial parts of the thallus</tissue>
    </source>
</reference>
<keyword evidence="2" id="KW-1185">Reference proteome</keyword>
<evidence type="ECO:0000313" key="2">
    <source>
        <dbReference type="Proteomes" id="UP001605036"/>
    </source>
</evidence>
<organism evidence="1 2">
    <name type="scientific">Riccia fluitans</name>
    <dbReference type="NCBI Taxonomy" id="41844"/>
    <lineage>
        <taxon>Eukaryota</taxon>
        <taxon>Viridiplantae</taxon>
        <taxon>Streptophyta</taxon>
        <taxon>Embryophyta</taxon>
        <taxon>Marchantiophyta</taxon>
        <taxon>Marchantiopsida</taxon>
        <taxon>Marchantiidae</taxon>
        <taxon>Marchantiales</taxon>
        <taxon>Ricciaceae</taxon>
        <taxon>Riccia</taxon>
    </lineage>
</organism>
<dbReference type="EMBL" id="JBHFFA010000001">
    <property type="protein sequence ID" value="KAL2652986.1"/>
    <property type="molecule type" value="Genomic_DNA"/>
</dbReference>
<sequence>MCWGSLWGTNRDGFTKKSLISWDTICRDRKEGGLGLGSFKQKSQLFKLKLLTRVLEGDPGEWALLAKLILQKDFKGMRKNRDKTADLAEILLVADIRNGEGIPTNEAHSLWMENVQIKVGFPVVLHLGKKYRHPRPKEWTQIYAWAKKLGVESMSDLTTGRIAAMISAESNDVMANAHRTGEGLMTK</sequence>
<gene>
    <name evidence="1" type="ORF">R1flu_021114</name>
</gene>
<proteinExistence type="predicted"/>
<dbReference type="AlphaFoldDB" id="A0ABD1ZQE7"/>
<dbReference type="Proteomes" id="UP001605036">
    <property type="component" value="Unassembled WGS sequence"/>
</dbReference>
<name>A0ABD1ZQE7_9MARC</name>
<evidence type="ECO:0000313" key="1">
    <source>
        <dbReference type="EMBL" id="KAL2652986.1"/>
    </source>
</evidence>
<comment type="caution">
    <text evidence="1">The sequence shown here is derived from an EMBL/GenBank/DDBJ whole genome shotgun (WGS) entry which is preliminary data.</text>
</comment>
<accession>A0ABD1ZQE7</accession>
<protein>
    <submittedName>
        <fullName evidence="1">Uncharacterized protein</fullName>
    </submittedName>
</protein>